<feature type="region of interest" description="Disordered" evidence="5">
    <location>
        <begin position="308"/>
        <end position="328"/>
    </location>
</feature>
<organism evidence="7 8">
    <name type="scientific">Corynebacterium coyleae</name>
    <dbReference type="NCBI Taxonomy" id="53374"/>
    <lineage>
        <taxon>Bacteria</taxon>
        <taxon>Bacillati</taxon>
        <taxon>Actinomycetota</taxon>
        <taxon>Actinomycetes</taxon>
        <taxon>Mycobacteriales</taxon>
        <taxon>Corynebacteriaceae</taxon>
        <taxon>Corynebacterium</taxon>
    </lineage>
</organism>
<feature type="transmembrane region" description="Helical" evidence="6">
    <location>
        <begin position="93"/>
        <end position="112"/>
    </location>
</feature>
<dbReference type="CDD" id="cd09320">
    <property type="entry name" value="TDT_like_2"/>
    <property type="match status" value="1"/>
</dbReference>
<dbReference type="Pfam" id="PF03595">
    <property type="entry name" value="SLAC1"/>
    <property type="match status" value="1"/>
</dbReference>
<evidence type="ECO:0000256" key="6">
    <source>
        <dbReference type="SAM" id="Phobius"/>
    </source>
</evidence>
<dbReference type="InterPro" id="IPR038665">
    <property type="entry name" value="Voltage-dep_anion_channel_sf"/>
</dbReference>
<comment type="subcellular location">
    <subcellularLocation>
        <location evidence="1">Membrane</location>
        <topology evidence="1">Multi-pass membrane protein</topology>
    </subcellularLocation>
</comment>
<evidence type="ECO:0000313" key="8">
    <source>
        <dbReference type="Proteomes" id="UP000591626"/>
    </source>
</evidence>
<dbReference type="EMBL" id="JAAUVV010000001">
    <property type="protein sequence ID" value="NJJ02994.1"/>
    <property type="molecule type" value="Genomic_DNA"/>
</dbReference>
<feature type="transmembrane region" description="Helical" evidence="6">
    <location>
        <begin position="35"/>
        <end position="56"/>
    </location>
</feature>
<feature type="transmembrane region" description="Helical" evidence="6">
    <location>
        <begin position="68"/>
        <end position="87"/>
    </location>
</feature>
<dbReference type="Proteomes" id="UP000591626">
    <property type="component" value="Unassembled WGS sequence"/>
</dbReference>
<dbReference type="AlphaFoldDB" id="A0AAP6XH35"/>
<dbReference type="InterPro" id="IPR004695">
    <property type="entry name" value="SLAC1/Mae1/Ssu1/TehA"/>
</dbReference>
<dbReference type="Gene3D" id="1.50.10.150">
    <property type="entry name" value="Voltage-dependent anion channel"/>
    <property type="match status" value="1"/>
</dbReference>
<dbReference type="RefSeq" id="WP_167615595.1">
    <property type="nucleotide sequence ID" value="NZ_JAAUVV010000001.1"/>
</dbReference>
<comment type="caution">
    <text evidence="7">The sequence shown here is derived from an EMBL/GenBank/DDBJ whole genome shotgun (WGS) entry which is preliminary data.</text>
</comment>
<evidence type="ECO:0000256" key="4">
    <source>
        <dbReference type="ARBA" id="ARBA00023136"/>
    </source>
</evidence>
<dbReference type="GO" id="GO:0016020">
    <property type="term" value="C:membrane"/>
    <property type="evidence" value="ECO:0007669"/>
    <property type="project" value="UniProtKB-SubCell"/>
</dbReference>
<evidence type="ECO:0000313" key="7">
    <source>
        <dbReference type="EMBL" id="NJJ02994.1"/>
    </source>
</evidence>
<feature type="transmembrane region" description="Helical" evidence="6">
    <location>
        <begin position="12"/>
        <end position="29"/>
    </location>
</feature>
<sequence>MNKLRQLPPAGPAWGGSLMGTSIVSRLLVEKNMMLGASIFAAIASAILVVLVVGFVTYRQPSFKRTSMAEWSMFFIGILALGAALSGLTDVPVYRLVGFWIGAPVTTLTWAIQLTRFEGKPRFTWGLPLVGPMISASVAGWLARDYGQIYHVMGTVFFFMSLLTAVPVFMRVYWAAWHGEVDLSGPNSATAWVPLGVIGQSTTALQILYPGYFSVHYGYVALMLSIPLAIYAMVTFYPNVARWTQYSPAWWSCTFPPGTVSMGGHQVALVNGSQWLDAVALAIPFLLLAHWTVCSSRFISWVIEGRRDNNSQSTQTPQTSKAASQMAA</sequence>
<keyword evidence="2 6" id="KW-0812">Transmembrane</keyword>
<keyword evidence="3 6" id="KW-1133">Transmembrane helix</keyword>
<protein>
    <submittedName>
        <fullName evidence="7">TDT family transporter</fullName>
    </submittedName>
</protein>
<evidence type="ECO:0000256" key="2">
    <source>
        <dbReference type="ARBA" id="ARBA00022692"/>
    </source>
</evidence>
<evidence type="ECO:0000256" key="1">
    <source>
        <dbReference type="ARBA" id="ARBA00004141"/>
    </source>
</evidence>
<evidence type="ECO:0000256" key="5">
    <source>
        <dbReference type="SAM" id="MobiDB-lite"/>
    </source>
</evidence>
<feature type="transmembrane region" description="Helical" evidence="6">
    <location>
        <begin position="124"/>
        <end position="143"/>
    </location>
</feature>
<dbReference type="GO" id="GO:0055085">
    <property type="term" value="P:transmembrane transport"/>
    <property type="evidence" value="ECO:0007669"/>
    <property type="project" value="InterPro"/>
</dbReference>
<proteinExistence type="predicted"/>
<feature type="transmembrane region" description="Helical" evidence="6">
    <location>
        <begin position="191"/>
        <end position="209"/>
    </location>
</feature>
<evidence type="ECO:0000256" key="3">
    <source>
        <dbReference type="ARBA" id="ARBA00022989"/>
    </source>
</evidence>
<feature type="transmembrane region" description="Helical" evidence="6">
    <location>
        <begin position="215"/>
        <end position="237"/>
    </location>
</feature>
<name>A0AAP6XH35_9CORY</name>
<gene>
    <name evidence="7" type="ORF">HC138_01150</name>
</gene>
<keyword evidence="4 6" id="KW-0472">Membrane</keyword>
<feature type="compositionally biased region" description="Polar residues" evidence="5">
    <location>
        <begin position="310"/>
        <end position="328"/>
    </location>
</feature>
<reference evidence="7 8" key="1">
    <citation type="submission" date="2020-03" db="EMBL/GenBank/DDBJ databases">
        <title>Draft genome sequences of bacterial isolates from the female urobiome.</title>
        <authorList>
            <person name="Miller-Ensminger T."/>
            <person name="Wolfe A.J."/>
            <person name="Putonti C."/>
        </authorList>
    </citation>
    <scope>NUCLEOTIDE SEQUENCE [LARGE SCALE GENOMIC DNA]</scope>
    <source>
        <strain evidence="7 8">UMB8490</strain>
    </source>
</reference>
<accession>A0AAP6XH35</accession>
<feature type="transmembrane region" description="Helical" evidence="6">
    <location>
        <begin position="149"/>
        <end position="170"/>
    </location>
</feature>